<dbReference type="KEGG" id="tom:BWR18_09295"/>
<name>A0A1P8MUX1_9RHOB</name>
<dbReference type="AlphaFoldDB" id="A0A1P8MUX1"/>
<evidence type="ECO:0000313" key="2">
    <source>
        <dbReference type="Proteomes" id="UP000186336"/>
    </source>
</evidence>
<evidence type="ECO:0000313" key="1">
    <source>
        <dbReference type="EMBL" id="APX11854.1"/>
    </source>
</evidence>
<sequence>MIRALLHASTRRFARQFNYNAQYQHDMIDTDARAGMRLALFQMVSNYAGPASAHHIRMGAMVGSAVEGDCGPCAQLTVDMALAFGARGPDIQACLNGAADAAGDFGLGYQFAWAAIRGDDALDALRARIEDAHGPRAVIAASFAAAFTRAYPVLKRGMGHGKLCQRLDVGGTSVTLADPAPT</sequence>
<dbReference type="RefSeq" id="WP_076627714.1">
    <property type="nucleotide sequence ID" value="NZ_CP019312.1"/>
</dbReference>
<keyword evidence="2" id="KW-1185">Reference proteome</keyword>
<dbReference type="EMBL" id="CP019312">
    <property type="protein sequence ID" value="APX11854.1"/>
    <property type="molecule type" value="Genomic_DNA"/>
</dbReference>
<gene>
    <name evidence="1" type="ORF">BWR18_09295</name>
</gene>
<accession>A0A1P8MUX1</accession>
<protein>
    <recommendedName>
        <fullName evidence="3">Carboxymuconolactone decarboxylase-like domain-containing protein</fullName>
    </recommendedName>
</protein>
<dbReference type="Proteomes" id="UP000186336">
    <property type="component" value="Chromosome"/>
</dbReference>
<organism evidence="1 2">
    <name type="scientific">Tateyamaria omphalii</name>
    <dbReference type="NCBI Taxonomy" id="299262"/>
    <lineage>
        <taxon>Bacteria</taxon>
        <taxon>Pseudomonadati</taxon>
        <taxon>Pseudomonadota</taxon>
        <taxon>Alphaproteobacteria</taxon>
        <taxon>Rhodobacterales</taxon>
        <taxon>Roseobacteraceae</taxon>
        <taxon>Tateyamaria</taxon>
    </lineage>
</organism>
<evidence type="ECO:0008006" key="3">
    <source>
        <dbReference type="Google" id="ProtNLM"/>
    </source>
</evidence>
<proteinExistence type="predicted"/>
<reference evidence="1 2" key="1">
    <citation type="submission" date="2017-01" db="EMBL/GenBank/DDBJ databases">
        <title>Complete genome of Tateyamaria omphalii DOK1-4 isolated from seawater in Dokdo.</title>
        <authorList>
            <person name="Kim J.H."/>
            <person name="Chi W.-J."/>
        </authorList>
    </citation>
    <scope>NUCLEOTIDE SEQUENCE [LARGE SCALE GENOMIC DNA]</scope>
    <source>
        <strain evidence="1 2">DOK1-4</strain>
    </source>
</reference>